<dbReference type="EMBL" id="QRBF01000001">
    <property type="protein sequence ID" value="RDS86355.1"/>
    <property type="molecule type" value="Genomic_DNA"/>
</dbReference>
<reference evidence="1 2" key="1">
    <citation type="submission" date="2018-07" db="EMBL/GenBank/DDBJ databases">
        <title>Dyella monticola sp. nov. and Dyella psychrodurans sp. nov. isolated from monsoon evergreen broad-leaved forest soil of Dinghu Mountain, China.</title>
        <authorList>
            <person name="Gao Z."/>
            <person name="Qiu L."/>
        </authorList>
    </citation>
    <scope>NUCLEOTIDE SEQUENCE [LARGE SCALE GENOMIC DNA]</scope>
    <source>
        <strain evidence="1 2">4MSK11</strain>
    </source>
</reference>
<protein>
    <submittedName>
        <fullName evidence="1">Uncharacterized protein</fullName>
    </submittedName>
</protein>
<dbReference type="AlphaFoldDB" id="A0A370XDQ3"/>
<evidence type="ECO:0000313" key="1">
    <source>
        <dbReference type="EMBL" id="RDS86355.1"/>
    </source>
</evidence>
<name>A0A370XDQ3_9GAMM</name>
<keyword evidence="2" id="KW-1185">Reference proteome</keyword>
<dbReference type="Proteomes" id="UP000255334">
    <property type="component" value="Unassembled WGS sequence"/>
</dbReference>
<gene>
    <name evidence="1" type="ORF">DWU99_03610</name>
</gene>
<proteinExistence type="predicted"/>
<evidence type="ECO:0000313" key="2">
    <source>
        <dbReference type="Proteomes" id="UP000255334"/>
    </source>
</evidence>
<organism evidence="1 2">
    <name type="scientific">Dyella psychrodurans</name>
    <dbReference type="NCBI Taxonomy" id="1927960"/>
    <lineage>
        <taxon>Bacteria</taxon>
        <taxon>Pseudomonadati</taxon>
        <taxon>Pseudomonadota</taxon>
        <taxon>Gammaproteobacteria</taxon>
        <taxon>Lysobacterales</taxon>
        <taxon>Rhodanobacteraceae</taxon>
        <taxon>Dyella</taxon>
    </lineage>
</organism>
<comment type="caution">
    <text evidence="1">The sequence shown here is derived from an EMBL/GenBank/DDBJ whole genome shotgun (WGS) entry which is preliminary data.</text>
</comment>
<dbReference type="RefSeq" id="WP_115476623.1">
    <property type="nucleotide sequence ID" value="NZ_QRBF01000001.1"/>
</dbReference>
<accession>A0A370XDQ3</accession>
<sequence length="159" mass="18020">MDKQSADRIKELIESAARADASKKLEEQGEAQKRARFLQDFLKLRTEVIKPAFEDFANEIRKYDLNAGINSQDAVVADRREMLKNARIQIDIGKHANLGWGHLAFECLVDRLVVAAEWAPQREKPSETAIKKNLQLTDVSTALITETLVGMLEIMLTRK</sequence>